<name>A0A833JBG8_9BACT</name>
<keyword evidence="4" id="KW-1133">Transmembrane helix</keyword>
<proteinExistence type="inferred from homology"/>
<organism evidence="6 7">
    <name type="scientific">Fluviispira multicolorata</name>
    <dbReference type="NCBI Taxonomy" id="2654512"/>
    <lineage>
        <taxon>Bacteria</taxon>
        <taxon>Pseudomonadati</taxon>
        <taxon>Bdellovibrionota</taxon>
        <taxon>Oligoflexia</taxon>
        <taxon>Silvanigrellales</taxon>
        <taxon>Silvanigrellaceae</taxon>
        <taxon>Fluviispira</taxon>
    </lineage>
</organism>
<dbReference type="Gene3D" id="3.40.190.10">
    <property type="entry name" value="Periplasmic binding protein-like II"/>
    <property type="match status" value="1"/>
</dbReference>
<evidence type="ECO:0000313" key="6">
    <source>
        <dbReference type="EMBL" id="KAB8029144.1"/>
    </source>
</evidence>
<dbReference type="AlphaFoldDB" id="A0A833JBG8"/>
<comment type="caution">
    <text evidence="6">The sequence shown here is derived from an EMBL/GenBank/DDBJ whole genome shotgun (WGS) entry which is preliminary data.</text>
</comment>
<dbReference type="InterPro" id="IPR000914">
    <property type="entry name" value="SBP_5_dom"/>
</dbReference>
<reference evidence="6 7" key="1">
    <citation type="submission" date="2019-10" db="EMBL/GenBank/DDBJ databases">
        <title>New genus of Silvanigrellaceae.</title>
        <authorList>
            <person name="Pitt A."/>
            <person name="Hahn M.W."/>
        </authorList>
    </citation>
    <scope>NUCLEOTIDE SEQUENCE [LARGE SCALE GENOMIC DNA]</scope>
    <source>
        <strain evidence="6 7">33A1-SZDP</strain>
    </source>
</reference>
<dbReference type="Gene3D" id="3.10.105.10">
    <property type="entry name" value="Dipeptide-binding Protein, Domain 3"/>
    <property type="match status" value="1"/>
</dbReference>
<evidence type="ECO:0000259" key="5">
    <source>
        <dbReference type="Pfam" id="PF00496"/>
    </source>
</evidence>
<feature type="domain" description="Solute-binding protein family 5" evidence="5">
    <location>
        <begin position="98"/>
        <end position="243"/>
    </location>
</feature>
<dbReference type="PANTHER" id="PTHR30290:SF9">
    <property type="entry name" value="OLIGOPEPTIDE-BINDING PROTEIN APPA"/>
    <property type="match status" value="1"/>
</dbReference>
<evidence type="ECO:0000313" key="7">
    <source>
        <dbReference type="Proteomes" id="UP000442694"/>
    </source>
</evidence>
<evidence type="ECO:0000256" key="3">
    <source>
        <dbReference type="ARBA" id="ARBA00022729"/>
    </source>
</evidence>
<gene>
    <name evidence="6" type="ORF">GCL57_11440</name>
</gene>
<evidence type="ECO:0000256" key="1">
    <source>
        <dbReference type="ARBA" id="ARBA00005695"/>
    </source>
</evidence>
<keyword evidence="7" id="KW-1185">Reference proteome</keyword>
<dbReference type="InterPro" id="IPR039424">
    <property type="entry name" value="SBP_5"/>
</dbReference>
<keyword evidence="4" id="KW-0472">Membrane</keyword>
<evidence type="ECO:0000256" key="4">
    <source>
        <dbReference type="SAM" id="Phobius"/>
    </source>
</evidence>
<comment type="similarity">
    <text evidence="1">Belongs to the bacterial solute-binding protein 5 family.</text>
</comment>
<feature type="domain" description="Solute-binding protein family 5" evidence="5">
    <location>
        <begin position="289"/>
        <end position="449"/>
    </location>
</feature>
<sequence length="535" mass="63301">MKKKLLFILVATIIILLFFIIPKFKKENSMYSDSDLYNDNNTLTINLGETPQIPWSYIDTETNVVETFGSAVFGNLIDLEEVNTKRDPYILVENYSCKNKKCEINLKKNIKFHNGRTVTAYDVEFSYARLLLQSKENNFAFSNLDDIVGIDNLKEAKFENIHNLNYPRKILDGFEVVDDFKIILTLKRNNHFLLQKLSTAFMPIVPIEELDEKYIDWKGIPIGFGRYKILKADLKDYQFILEKTSKEDIPKYIRIIFSDKDIGDLRFLSHLSESFFEGKVLFPNIYINGGFLFNFKSPLGANENFRKAITFALDREKIVKTSSDNDIVAEDQMLAQYSWQERYRSREPITKQNIALAKEHMAKVPKELWENKVLPVHSFWPIKKDLNEIGYIKEIKRQLLEIGINLKFYNTDFNYTKFKKDDENVLWFTGFDTQTDDPNANFAYFKTGSFFNNIYPENDEEFLKLYDLSVNNFLSNPEHTRQLSEYFKRKNYMIVMFNLKKRFAYRKDRIKFLESMYSGVRLDLWKIKLVDFKLF</sequence>
<accession>A0A833JBG8</accession>
<dbReference type="EMBL" id="WFLN01000008">
    <property type="protein sequence ID" value="KAB8029144.1"/>
    <property type="molecule type" value="Genomic_DNA"/>
</dbReference>
<keyword evidence="3" id="KW-0732">Signal</keyword>
<dbReference type="SUPFAM" id="SSF53850">
    <property type="entry name" value="Periplasmic binding protein-like II"/>
    <property type="match status" value="1"/>
</dbReference>
<protein>
    <recommendedName>
        <fullName evidence="5">Solute-binding protein family 5 domain-containing protein</fullName>
    </recommendedName>
</protein>
<dbReference type="Pfam" id="PF00496">
    <property type="entry name" value="SBP_bac_5"/>
    <property type="match status" value="2"/>
</dbReference>
<dbReference type="Proteomes" id="UP000442694">
    <property type="component" value="Unassembled WGS sequence"/>
</dbReference>
<feature type="transmembrane region" description="Helical" evidence="4">
    <location>
        <begin position="5"/>
        <end position="24"/>
    </location>
</feature>
<keyword evidence="4" id="KW-0812">Transmembrane</keyword>
<dbReference type="GO" id="GO:0015833">
    <property type="term" value="P:peptide transport"/>
    <property type="evidence" value="ECO:0007669"/>
    <property type="project" value="TreeGrafter"/>
</dbReference>
<dbReference type="GO" id="GO:1904680">
    <property type="term" value="F:peptide transmembrane transporter activity"/>
    <property type="evidence" value="ECO:0007669"/>
    <property type="project" value="TreeGrafter"/>
</dbReference>
<evidence type="ECO:0000256" key="2">
    <source>
        <dbReference type="ARBA" id="ARBA00022448"/>
    </source>
</evidence>
<keyword evidence="2" id="KW-0813">Transport</keyword>
<dbReference type="PANTHER" id="PTHR30290">
    <property type="entry name" value="PERIPLASMIC BINDING COMPONENT OF ABC TRANSPORTER"/>
    <property type="match status" value="1"/>
</dbReference>